<keyword evidence="4" id="KW-0444">Lipid biosynthesis</keyword>
<evidence type="ECO:0000256" key="13">
    <source>
        <dbReference type="ARBA" id="ARBA00023209"/>
    </source>
</evidence>
<keyword evidence="13" id="KW-0594">Phospholipid biosynthesis</keyword>
<protein>
    <submittedName>
        <fullName evidence="16">Diacylglycerol kinase family protein</fullName>
        <ecNumber evidence="16">2.7.1.-</ecNumber>
    </submittedName>
</protein>
<keyword evidence="5 16" id="KW-0808">Transferase</keyword>
<evidence type="ECO:0000256" key="7">
    <source>
        <dbReference type="ARBA" id="ARBA00022741"/>
    </source>
</evidence>
<dbReference type="EMBL" id="JBCFQK010000013">
    <property type="protein sequence ID" value="MFA9194741.1"/>
    <property type="molecule type" value="Genomic_DNA"/>
</dbReference>
<dbReference type="PANTHER" id="PTHR34299">
    <property type="entry name" value="DIACYLGLYCEROL KINASE"/>
    <property type="match status" value="1"/>
</dbReference>
<keyword evidence="9" id="KW-0067">ATP-binding</keyword>
<evidence type="ECO:0000256" key="3">
    <source>
        <dbReference type="ARBA" id="ARBA00022475"/>
    </source>
</evidence>
<keyword evidence="17" id="KW-1185">Reference proteome</keyword>
<evidence type="ECO:0000256" key="8">
    <source>
        <dbReference type="ARBA" id="ARBA00022777"/>
    </source>
</evidence>
<evidence type="ECO:0000256" key="11">
    <source>
        <dbReference type="ARBA" id="ARBA00023098"/>
    </source>
</evidence>
<keyword evidence="7" id="KW-0547">Nucleotide-binding</keyword>
<accession>A0ABV4TN54</accession>
<comment type="caution">
    <text evidence="16">The sequence shown here is derived from an EMBL/GenBank/DDBJ whole genome shotgun (WGS) entry which is preliminary data.</text>
</comment>
<keyword evidence="3" id="KW-1003">Cell membrane</keyword>
<reference evidence="16 17" key="1">
    <citation type="submission" date="2024-04" db="EMBL/GenBank/DDBJ databases">
        <title>New Clade of Flavobacterium.</title>
        <authorList>
            <person name="Matos L."/>
            <person name="Proenca D.N."/>
            <person name="Fransisco R.M."/>
            <person name="Chung A.P."/>
            <person name="Maccario L."/>
            <person name="Sorensen S.J."/>
            <person name="Morais P.V."/>
        </authorList>
    </citation>
    <scope>NUCLEOTIDE SEQUENCE [LARGE SCALE GENOMIC DNA]</scope>
    <source>
        <strain evidence="16 17">FBOR7N2.3</strain>
    </source>
</reference>
<evidence type="ECO:0000256" key="4">
    <source>
        <dbReference type="ARBA" id="ARBA00022516"/>
    </source>
</evidence>
<sequence>MEHKIKNKVEEPFSFKKRLESFRYAFKGFVWLFRFEHNSRIHLFSLIAVTIAGFFFQISKEEWALLFIVCGFVFAAEAFNSSIEFLADEVSLEKRDKIGKSKDLAATGVLIAAFTALIIGLIIFVPKIISLLN</sequence>
<keyword evidence="6 15" id="KW-0812">Transmembrane</keyword>
<evidence type="ECO:0000256" key="9">
    <source>
        <dbReference type="ARBA" id="ARBA00022840"/>
    </source>
</evidence>
<keyword evidence="11" id="KW-0443">Lipid metabolism</keyword>
<dbReference type="Pfam" id="PF01219">
    <property type="entry name" value="DAGK_prokar"/>
    <property type="match status" value="1"/>
</dbReference>
<dbReference type="InterPro" id="IPR000829">
    <property type="entry name" value="DAGK"/>
</dbReference>
<gene>
    <name evidence="16" type="ORF">AAGV33_09990</name>
</gene>
<dbReference type="RefSeq" id="WP_373391854.1">
    <property type="nucleotide sequence ID" value="NZ_JBCFQJ010000013.1"/>
</dbReference>
<dbReference type="GO" id="GO:0016301">
    <property type="term" value="F:kinase activity"/>
    <property type="evidence" value="ECO:0007669"/>
    <property type="project" value="UniProtKB-KW"/>
</dbReference>
<dbReference type="EC" id="2.7.1.-" evidence="16"/>
<evidence type="ECO:0000313" key="16">
    <source>
        <dbReference type="EMBL" id="MFA9194741.1"/>
    </source>
</evidence>
<keyword evidence="8 16" id="KW-0418">Kinase</keyword>
<feature type="transmembrane region" description="Helical" evidence="15">
    <location>
        <begin position="104"/>
        <end position="125"/>
    </location>
</feature>
<keyword evidence="12 15" id="KW-0472">Membrane</keyword>
<dbReference type="PANTHER" id="PTHR34299:SF1">
    <property type="entry name" value="DIACYLGLYCEROL KINASE"/>
    <property type="match status" value="1"/>
</dbReference>
<name>A0ABV4TN54_9FLAO</name>
<evidence type="ECO:0000256" key="2">
    <source>
        <dbReference type="ARBA" id="ARBA00005967"/>
    </source>
</evidence>
<feature type="transmembrane region" description="Helical" evidence="15">
    <location>
        <begin position="64"/>
        <end position="83"/>
    </location>
</feature>
<proteinExistence type="inferred from homology"/>
<evidence type="ECO:0000256" key="14">
    <source>
        <dbReference type="ARBA" id="ARBA00023264"/>
    </source>
</evidence>
<evidence type="ECO:0000256" key="15">
    <source>
        <dbReference type="SAM" id="Phobius"/>
    </source>
</evidence>
<evidence type="ECO:0000313" key="17">
    <source>
        <dbReference type="Proteomes" id="UP001574170"/>
    </source>
</evidence>
<evidence type="ECO:0000256" key="12">
    <source>
        <dbReference type="ARBA" id="ARBA00023136"/>
    </source>
</evidence>
<dbReference type="Gene3D" id="1.10.287.3610">
    <property type="match status" value="1"/>
</dbReference>
<dbReference type="Proteomes" id="UP001574170">
    <property type="component" value="Unassembled WGS sequence"/>
</dbReference>
<evidence type="ECO:0000256" key="6">
    <source>
        <dbReference type="ARBA" id="ARBA00022692"/>
    </source>
</evidence>
<comment type="similarity">
    <text evidence="2">Belongs to the bacterial diacylglycerol kinase family.</text>
</comment>
<comment type="subcellular location">
    <subcellularLocation>
        <location evidence="1">Cell membrane</location>
        <topology evidence="1">Multi-pass membrane protein</topology>
    </subcellularLocation>
</comment>
<dbReference type="CDD" id="cd14265">
    <property type="entry name" value="UDPK_IM_like"/>
    <property type="match status" value="1"/>
</dbReference>
<feature type="transmembrane region" description="Helical" evidence="15">
    <location>
        <begin position="41"/>
        <end position="58"/>
    </location>
</feature>
<dbReference type="InterPro" id="IPR036945">
    <property type="entry name" value="DAGK_sf"/>
</dbReference>
<organism evidence="16 17">
    <name type="scientific">Flavobacterium magnesitis</name>
    <dbReference type="NCBI Taxonomy" id="3138077"/>
    <lineage>
        <taxon>Bacteria</taxon>
        <taxon>Pseudomonadati</taxon>
        <taxon>Bacteroidota</taxon>
        <taxon>Flavobacteriia</taxon>
        <taxon>Flavobacteriales</taxon>
        <taxon>Flavobacteriaceae</taxon>
        <taxon>Flavobacterium</taxon>
    </lineage>
</organism>
<keyword evidence="14" id="KW-1208">Phospholipid metabolism</keyword>
<evidence type="ECO:0000256" key="5">
    <source>
        <dbReference type="ARBA" id="ARBA00022679"/>
    </source>
</evidence>
<evidence type="ECO:0000256" key="1">
    <source>
        <dbReference type="ARBA" id="ARBA00004651"/>
    </source>
</evidence>
<evidence type="ECO:0000256" key="10">
    <source>
        <dbReference type="ARBA" id="ARBA00022989"/>
    </source>
</evidence>
<dbReference type="InterPro" id="IPR033717">
    <property type="entry name" value="UDPK"/>
</dbReference>
<keyword evidence="10 15" id="KW-1133">Transmembrane helix</keyword>